<dbReference type="AlphaFoldDB" id="A0A2H0V8T6"/>
<evidence type="ECO:0000256" key="1">
    <source>
        <dbReference type="ARBA" id="ARBA00001947"/>
    </source>
</evidence>
<feature type="transmembrane region" description="Helical" evidence="11">
    <location>
        <begin position="314"/>
        <end position="335"/>
    </location>
</feature>
<comment type="caution">
    <text evidence="13">The sequence shown here is derived from an EMBL/GenBank/DDBJ whole genome shotgun (WGS) entry which is preliminary data.</text>
</comment>
<evidence type="ECO:0000256" key="3">
    <source>
        <dbReference type="ARBA" id="ARBA00007931"/>
    </source>
</evidence>
<evidence type="ECO:0000256" key="10">
    <source>
        <dbReference type="ARBA" id="ARBA00023136"/>
    </source>
</evidence>
<evidence type="ECO:0000256" key="11">
    <source>
        <dbReference type="RuleBase" id="RU362031"/>
    </source>
</evidence>
<keyword evidence="5 11" id="KW-0812">Transmembrane</keyword>
<dbReference type="SMART" id="SM00228">
    <property type="entry name" value="PDZ"/>
    <property type="match status" value="1"/>
</dbReference>
<evidence type="ECO:0000313" key="13">
    <source>
        <dbReference type="EMBL" id="PIR95495.1"/>
    </source>
</evidence>
<dbReference type="EMBL" id="PFAL01000018">
    <property type="protein sequence ID" value="PIR95495.1"/>
    <property type="molecule type" value="Genomic_DNA"/>
</dbReference>
<keyword evidence="11" id="KW-0479">Metal-binding</keyword>
<evidence type="ECO:0000256" key="5">
    <source>
        <dbReference type="ARBA" id="ARBA00022692"/>
    </source>
</evidence>
<dbReference type="PROSITE" id="PS50106">
    <property type="entry name" value="PDZ"/>
    <property type="match status" value="1"/>
</dbReference>
<dbReference type="GO" id="GO:0046872">
    <property type="term" value="F:metal ion binding"/>
    <property type="evidence" value="ECO:0007669"/>
    <property type="project" value="UniProtKB-KW"/>
</dbReference>
<comment type="cofactor">
    <cofactor evidence="1 11">
        <name>Zn(2+)</name>
        <dbReference type="ChEBI" id="CHEBI:29105"/>
    </cofactor>
</comment>
<comment type="subcellular location">
    <subcellularLocation>
        <location evidence="2">Membrane</location>
        <topology evidence="2">Multi-pass membrane protein</topology>
    </subcellularLocation>
</comment>
<dbReference type="InterPro" id="IPR004387">
    <property type="entry name" value="Pept_M50_Zn"/>
</dbReference>
<organism evidence="13 14">
    <name type="scientific">Candidatus Falkowbacteria bacterium CG10_big_fil_rev_8_21_14_0_10_37_18</name>
    <dbReference type="NCBI Taxonomy" id="1974562"/>
    <lineage>
        <taxon>Bacteria</taxon>
        <taxon>Candidatus Falkowiibacteriota</taxon>
    </lineage>
</organism>
<keyword evidence="4 13" id="KW-0645">Protease</keyword>
<keyword evidence="8 11" id="KW-1133">Transmembrane helix</keyword>
<evidence type="ECO:0000256" key="2">
    <source>
        <dbReference type="ARBA" id="ARBA00004141"/>
    </source>
</evidence>
<dbReference type="PANTHER" id="PTHR42837:SF2">
    <property type="entry name" value="MEMBRANE METALLOPROTEASE ARASP2, CHLOROPLASTIC-RELATED"/>
    <property type="match status" value="1"/>
</dbReference>
<comment type="similarity">
    <text evidence="3 11">Belongs to the peptidase M50B family.</text>
</comment>
<feature type="domain" description="PDZ" evidence="12">
    <location>
        <begin position="144"/>
        <end position="232"/>
    </location>
</feature>
<evidence type="ECO:0000256" key="9">
    <source>
        <dbReference type="ARBA" id="ARBA00023049"/>
    </source>
</evidence>
<dbReference type="InterPro" id="IPR008915">
    <property type="entry name" value="Peptidase_M50"/>
</dbReference>
<dbReference type="CDD" id="cd23081">
    <property type="entry name" value="cpPDZ_EcRseP-like"/>
    <property type="match status" value="1"/>
</dbReference>
<reference evidence="14" key="1">
    <citation type="submission" date="2017-09" db="EMBL/GenBank/DDBJ databases">
        <title>Depth-based differentiation of microbial function through sediment-hosted aquifers and enrichment of novel symbionts in the deep terrestrial subsurface.</title>
        <authorList>
            <person name="Probst A.J."/>
            <person name="Ladd B."/>
            <person name="Jarett J.K."/>
            <person name="Geller-Mcgrath D.E."/>
            <person name="Sieber C.M.K."/>
            <person name="Emerson J.B."/>
            <person name="Anantharaman K."/>
            <person name="Thomas B.C."/>
            <person name="Malmstrom R."/>
            <person name="Stieglmeier M."/>
            <person name="Klingl A."/>
            <person name="Woyke T."/>
            <person name="Ryan C.M."/>
            <person name="Banfield J.F."/>
        </authorList>
    </citation>
    <scope>NUCLEOTIDE SEQUENCE [LARGE SCALE GENOMIC DNA]</scope>
</reference>
<evidence type="ECO:0000313" key="14">
    <source>
        <dbReference type="Proteomes" id="UP000229972"/>
    </source>
</evidence>
<dbReference type="PANTHER" id="PTHR42837">
    <property type="entry name" value="REGULATOR OF SIGMA-E PROTEASE RSEP"/>
    <property type="match status" value="1"/>
</dbReference>
<evidence type="ECO:0000259" key="12">
    <source>
        <dbReference type="PROSITE" id="PS50106"/>
    </source>
</evidence>
<gene>
    <name evidence="13" type="primary">rseP</name>
    <name evidence="13" type="ORF">COT93_02170</name>
</gene>
<dbReference type="InterPro" id="IPR001478">
    <property type="entry name" value="PDZ"/>
</dbReference>
<dbReference type="Gene3D" id="2.30.42.10">
    <property type="match status" value="1"/>
</dbReference>
<dbReference type="GO" id="GO:0004222">
    <property type="term" value="F:metalloendopeptidase activity"/>
    <property type="evidence" value="ECO:0007669"/>
    <property type="project" value="InterPro"/>
</dbReference>
<sequence length="386" mass="41969">MSFTAIIFIVVLSILVLAHEYGHFFVARRFGVKAEEFGLGFPPRAIGWYKNKKGKWLMITGSRSVESLVTSNKEEEQPAPQATVYSLNWLPLGGFVKIKGENGEGENDTDSFVAKSIGRRVLILTAGVFMNIVLAWFLLSVGYVIGLPQSMDTLGSNATLSDSQVIIAQVLPDSIAAKAGLEMGDVIMSVNGSLVTTEKNLQDLVANSNGQEANLLVERNNKEQTITVVPQASEGERAVIGVAIFSSGLVSYPFFSAFWEGARTTAWILGQIFVAFYDLFLSIFQGAAVGDQFAGPVGIATITGQAARLGFSHLLQFMALLSLNLAVLNIIPFPALDGGRVLFLLIEKIKGSPVRREVEAIFHNIGFLLLIALVIFITYRDIIKIF</sequence>
<name>A0A2H0V8T6_9BACT</name>
<dbReference type="GO" id="GO:0006508">
    <property type="term" value="P:proteolysis"/>
    <property type="evidence" value="ECO:0007669"/>
    <property type="project" value="UniProtKB-KW"/>
</dbReference>
<keyword evidence="6 11" id="KW-0378">Hydrolase</keyword>
<dbReference type="Proteomes" id="UP000229972">
    <property type="component" value="Unassembled WGS sequence"/>
</dbReference>
<evidence type="ECO:0000256" key="7">
    <source>
        <dbReference type="ARBA" id="ARBA00022833"/>
    </source>
</evidence>
<protein>
    <recommendedName>
        <fullName evidence="11">Zinc metalloprotease</fullName>
        <ecNumber evidence="11">3.4.24.-</ecNumber>
    </recommendedName>
</protein>
<dbReference type="InterPro" id="IPR041489">
    <property type="entry name" value="PDZ_6"/>
</dbReference>
<evidence type="ECO:0000256" key="4">
    <source>
        <dbReference type="ARBA" id="ARBA00022670"/>
    </source>
</evidence>
<evidence type="ECO:0000256" key="8">
    <source>
        <dbReference type="ARBA" id="ARBA00022989"/>
    </source>
</evidence>
<feature type="transmembrane region" description="Helical" evidence="11">
    <location>
        <begin position="360"/>
        <end position="379"/>
    </location>
</feature>
<feature type="transmembrane region" description="Helical" evidence="11">
    <location>
        <begin position="238"/>
        <end position="259"/>
    </location>
</feature>
<feature type="transmembrane region" description="Helical" evidence="11">
    <location>
        <begin position="121"/>
        <end position="145"/>
    </location>
</feature>
<accession>A0A2H0V8T6</accession>
<dbReference type="CDD" id="cd06163">
    <property type="entry name" value="S2P-M50_PDZ_RseP-like"/>
    <property type="match status" value="1"/>
</dbReference>
<dbReference type="GO" id="GO:0016020">
    <property type="term" value="C:membrane"/>
    <property type="evidence" value="ECO:0007669"/>
    <property type="project" value="UniProtKB-SubCell"/>
</dbReference>
<keyword evidence="9 11" id="KW-0482">Metalloprotease</keyword>
<dbReference type="SUPFAM" id="SSF50156">
    <property type="entry name" value="PDZ domain-like"/>
    <property type="match status" value="1"/>
</dbReference>
<dbReference type="EC" id="3.4.24.-" evidence="11"/>
<keyword evidence="7 11" id="KW-0862">Zinc</keyword>
<keyword evidence="10 11" id="KW-0472">Membrane</keyword>
<dbReference type="NCBIfam" id="TIGR00054">
    <property type="entry name" value="RIP metalloprotease RseP"/>
    <property type="match status" value="1"/>
</dbReference>
<proteinExistence type="inferred from homology"/>
<feature type="transmembrane region" description="Helical" evidence="11">
    <location>
        <begin position="265"/>
        <end position="284"/>
    </location>
</feature>
<dbReference type="Pfam" id="PF17820">
    <property type="entry name" value="PDZ_6"/>
    <property type="match status" value="1"/>
</dbReference>
<dbReference type="Pfam" id="PF02163">
    <property type="entry name" value="Peptidase_M50"/>
    <property type="match status" value="2"/>
</dbReference>
<evidence type="ECO:0000256" key="6">
    <source>
        <dbReference type="ARBA" id="ARBA00022801"/>
    </source>
</evidence>
<dbReference type="InterPro" id="IPR036034">
    <property type="entry name" value="PDZ_sf"/>
</dbReference>